<dbReference type="InterPro" id="IPR027417">
    <property type="entry name" value="P-loop_NTPase"/>
</dbReference>
<name>A0A6B2LVH4_9EUKA</name>
<dbReference type="SMART" id="SM00174">
    <property type="entry name" value="RHO"/>
    <property type="match status" value="1"/>
</dbReference>
<accession>A0A6B2LVH4</accession>
<dbReference type="InterPro" id="IPR001806">
    <property type="entry name" value="Small_GTPase"/>
</dbReference>
<dbReference type="NCBIfam" id="TIGR00231">
    <property type="entry name" value="small_GTP"/>
    <property type="match status" value="1"/>
</dbReference>
<dbReference type="PANTHER" id="PTHR24072">
    <property type="entry name" value="RHO FAMILY GTPASE"/>
    <property type="match status" value="1"/>
</dbReference>
<keyword evidence="2" id="KW-0342">GTP-binding</keyword>
<dbReference type="Pfam" id="PF00071">
    <property type="entry name" value="Ras"/>
    <property type="match status" value="1"/>
</dbReference>
<keyword evidence="1" id="KW-0547">Nucleotide-binding</keyword>
<evidence type="ECO:0000256" key="1">
    <source>
        <dbReference type="ARBA" id="ARBA00022741"/>
    </source>
</evidence>
<dbReference type="GO" id="GO:0005525">
    <property type="term" value="F:GTP binding"/>
    <property type="evidence" value="ECO:0007669"/>
    <property type="project" value="UniProtKB-KW"/>
</dbReference>
<evidence type="ECO:0000313" key="3">
    <source>
        <dbReference type="EMBL" id="NDV41299.1"/>
    </source>
</evidence>
<dbReference type="InterPro" id="IPR005225">
    <property type="entry name" value="Small_GTP-bd"/>
</dbReference>
<dbReference type="SUPFAM" id="SSF52540">
    <property type="entry name" value="P-loop containing nucleoside triphosphate hydrolases"/>
    <property type="match status" value="1"/>
</dbReference>
<protein>
    <submittedName>
        <fullName evidence="3">Uncharacterized protein</fullName>
    </submittedName>
</protein>
<dbReference type="GO" id="GO:0007264">
    <property type="term" value="P:small GTPase-mediated signal transduction"/>
    <property type="evidence" value="ECO:0007669"/>
    <property type="project" value="InterPro"/>
</dbReference>
<reference evidence="3" key="1">
    <citation type="journal article" date="2020" name="J. Eukaryot. Microbiol.">
        <title>De novo Sequencing, Assembly and Annotation of the Transcriptome for the Free-Living Testate Amoeba Arcella intermedia.</title>
        <authorList>
            <person name="Ribeiro G.M."/>
            <person name="Porfirio-Sousa A.L."/>
            <person name="Maurer-Alcala X.X."/>
            <person name="Katz L.A."/>
            <person name="Lahr D.J.G."/>
        </authorList>
    </citation>
    <scope>NUCLEOTIDE SEQUENCE</scope>
</reference>
<dbReference type="Gene3D" id="3.40.50.300">
    <property type="entry name" value="P-loop containing nucleotide triphosphate hydrolases"/>
    <property type="match status" value="1"/>
</dbReference>
<dbReference type="AlphaFoldDB" id="A0A6B2LVH4"/>
<proteinExistence type="predicted"/>
<dbReference type="EMBL" id="GIBP01012330">
    <property type="protein sequence ID" value="NDV41299.1"/>
    <property type="molecule type" value="Transcribed_RNA"/>
</dbReference>
<dbReference type="InterPro" id="IPR003578">
    <property type="entry name" value="Small_GTPase_Rho"/>
</dbReference>
<evidence type="ECO:0000256" key="2">
    <source>
        <dbReference type="ARBA" id="ARBA00023134"/>
    </source>
</evidence>
<organism evidence="3">
    <name type="scientific">Arcella intermedia</name>
    <dbReference type="NCBI Taxonomy" id="1963864"/>
    <lineage>
        <taxon>Eukaryota</taxon>
        <taxon>Amoebozoa</taxon>
        <taxon>Tubulinea</taxon>
        <taxon>Elardia</taxon>
        <taxon>Arcellinida</taxon>
        <taxon>Sphaerothecina</taxon>
        <taxon>Arcellidae</taxon>
        <taxon>Arcella</taxon>
    </lineage>
</organism>
<dbReference type="GO" id="GO:0003924">
    <property type="term" value="F:GTPase activity"/>
    <property type="evidence" value="ECO:0007669"/>
    <property type="project" value="InterPro"/>
</dbReference>
<dbReference type="PRINTS" id="PR00449">
    <property type="entry name" value="RASTRNSFRMNG"/>
</dbReference>
<sequence length="77" mass="8391">MKQVRCFLVGDGAVGKTCLVVPYMYGAFPTEYVPTVLENYSASVVVDGETVNLDMCDMAGQEGKRVEYEAGEVLSCR</sequence>